<dbReference type="AlphaFoldDB" id="A0A317UZB3"/>
<keyword evidence="6 8" id="KW-0472">Membrane</keyword>
<feature type="transmembrane region" description="Helical" evidence="8">
    <location>
        <begin position="208"/>
        <end position="227"/>
    </location>
</feature>
<comment type="caution">
    <text evidence="9">The sequence shown here is derived from an EMBL/GenBank/DDBJ whole genome shotgun (WGS) entry which is preliminary data.</text>
</comment>
<dbReference type="OrthoDB" id="999962at2759"/>
<sequence>MSVPREMVQERNSILTQRNKSGTNFKLEITPISVDGTRDVDSQKTPNQLTSNDKEIGPTKATYGQLASITSAATYTALPGWTNIILMFSLIFGGCCANVFALEAIIKDQPSSGPLITFAQFLLTSLITIPGFLSLSAGPRSLYLSPRAIPLRSWLVYTLFFVTVNLLNNWAFAYKISVPLHIILRSGGPVASMGIGFLFNAKRYSRGQVLAVLMLTLGVATAALADAKAKGQSMNVENASAATTLVGFTILALAMILSAFQGIYADRLYETYGRDHWKEALFYSHTLSLPLFLPAYTQLVSQWQLLFPAHPLTARLQALNSSEIGLLGHASPGVASNSASEESCEAWSLASIISGSSGLLPILKDILPLGSIFTIIPIRVTYLLVNALTQYLCIRGVHLLSAKSSSLTVTVILNIRKLVSLLLSIYLFGNDLSPGVLIGAVFVFIGGAMYGFGARSRVKSAKSA</sequence>
<dbReference type="STRING" id="1450535.A0A317UZB3"/>
<evidence type="ECO:0000256" key="2">
    <source>
        <dbReference type="ARBA" id="ARBA00022448"/>
    </source>
</evidence>
<keyword evidence="2" id="KW-0813">Transport</keyword>
<dbReference type="GO" id="GO:0005462">
    <property type="term" value="F:UDP-N-acetylglucosamine transmembrane transporter activity"/>
    <property type="evidence" value="ECO:0007669"/>
    <property type="project" value="TreeGrafter"/>
</dbReference>
<dbReference type="PANTHER" id="PTHR10778">
    <property type="entry name" value="SOLUTE CARRIER FAMILY 35 MEMBER B"/>
    <property type="match status" value="1"/>
</dbReference>
<evidence type="ECO:0000256" key="8">
    <source>
        <dbReference type="SAM" id="Phobius"/>
    </source>
</evidence>
<evidence type="ECO:0000313" key="10">
    <source>
        <dbReference type="Proteomes" id="UP000246702"/>
    </source>
</evidence>
<dbReference type="RefSeq" id="XP_025461405.1">
    <property type="nucleotide sequence ID" value="XM_025607032.1"/>
</dbReference>
<dbReference type="EMBL" id="MSFK01000059">
    <property type="protein sequence ID" value="PWY65280.1"/>
    <property type="molecule type" value="Genomic_DNA"/>
</dbReference>
<feature type="region of interest" description="Disordered" evidence="7">
    <location>
        <begin position="36"/>
        <end position="55"/>
    </location>
</feature>
<reference evidence="9 10" key="1">
    <citation type="submission" date="2016-12" db="EMBL/GenBank/DDBJ databases">
        <title>The genomes of Aspergillus section Nigri reveals drivers in fungal speciation.</title>
        <authorList>
            <consortium name="DOE Joint Genome Institute"/>
            <person name="Vesth T.C."/>
            <person name="Nybo J."/>
            <person name="Theobald S."/>
            <person name="Brandl J."/>
            <person name="Frisvad J.C."/>
            <person name="Nielsen K.F."/>
            <person name="Lyhne E.K."/>
            <person name="Kogle M.E."/>
            <person name="Kuo A."/>
            <person name="Riley R."/>
            <person name="Clum A."/>
            <person name="Nolan M."/>
            <person name="Lipzen A."/>
            <person name="Salamov A."/>
            <person name="Henrissat B."/>
            <person name="Wiebenga A."/>
            <person name="De Vries R.P."/>
            <person name="Grigoriev I.V."/>
            <person name="Mortensen U.H."/>
            <person name="Andersen M.R."/>
            <person name="Baker S.E."/>
        </authorList>
    </citation>
    <scope>NUCLEOTIDE SEQUENCE [LARGE SCALE GENOMIC DNA]</scope>
    <source>
        <strain evidence="9 10">CBS 115572</strain>
    </source>
</reference>
<feature type="transmembrane region" description="Helical" evidence="8">
    <location>
        <begin position="239"/>
        <end position="260"/>
    </location>
</feature>
<dbReference type="Pfam" id="PF08449">
    <property type="entry name" value="UAA"/>
    <property type="match status" value="1"/>
</dbReference>
<keyword evidence="3" id="KW-0762">Sugar transport</keyword>
<dbReference type="GO" id="GO:0000139">
    <property type="term" value="C:Golgi membrane"/>
    <property type="evidence" value="ECO:0007669"/>
    <property type="project" value="TreeGrafter"/>
</dbReference>
<feature type="transmembrane region" description="Helical" evidence="8">
    <location>
        <begin position="406"/>
        <end position="429"/>
    </location>
</feature>
<evidence type="ECO:0000256" key="7">
    <source>
        <dbReference type="SAM" id="MobiDB-lite"/>
    </source>
</evidence>
<evidence type="ECO:0000256" key="6">
    <source>
        <dbReference type="ARBA" id="ARBA00023136"/>
    </source>
</evidence>
<dbReference type="Proteomes" id="UP000246702">
    <property type="component" value="Unassembled WGS sequence"/>
</dbReference>
<feature type="transmembrane region" description="Helical" evidence="8">
    <location>
        <begin position="154"/>
        <end position="176"/>
    </location>
</feature>
<dbReference type="GO" id="GO:0005464">
    <property type="term" value="F:UDP-xylose transmembrane transporter activity"/>
    <property type="evidence" value="ECO:0007669"/>
    <property type="project" value="TreeGrafter"/>
</dbReference>
<feature type="transmembrane region" description="Helical" evidence="8">
    <location>
        <begin position="112"/>
        <end position="133"/>
    </location>
</feature>
<evidence type="ECO:0000256" key="3">
    <source>
        <dbReference type="ARBA" id="ARBA00022597"/>
    </source>
</evidence>
<evidence type="ECO:0000256" key="1">
    <source>
        <dbReference type="ARBA" id="ARBA00004127"/>
    </source>
</evidence>
<dbReference type="InterPro" id="IPR013657">
    <property type="entry name" value="SCL35B1-4/HUT1"/>
</dbReference>
<feature type="transmembrane region" description="Helical" evidence="8">
    <location>
        <begin position="84"/>
        <end position="106"/>
    </location>
</feature>
<keyword evidence="4 8" id="KW-0812">Transmembrane</keyword>
<dbReference type="GeneID" id="37109175"/>
<dbReference type="GO" id="GO:0005789">
    <property type="term" value="C:endoplasmic reticulum membrane"/>
    <property type="evidence" value="ECO:0007669"/>
    <property type="project" value="TreeGrafter"/>
</dbReference>
<organism evidence="9 10">
    <name type="scientific">Aspergillus sclerotioniger CBS 115572</name>
    <dbReference type="NCBI Taxonomy" id="1450535"/>
    <lineage>
        <taxon>Eukaryota</taxon>
        <taxon>Fungi</taxon>
        <taxon>Dikarya</taxon>
        <taxon>Ascomycota</taxon>
        <taxon>Pezizomycotina</taxon>
        <taxon>Eurotiomycetes</taxon>
        <taxon>Eurotiomycetidae</taxon>
        <taxon>Eurotiales</taxon>
        <taxon>Aspergillaceae</taxon>
        <taxon>Aspergillus</taxon>
        <taxon>Aspergillus subgen. Circumdati</taxon>
    </lineage>
</organism>
<protein>
    <submittedName>
        <fullName evidence="9">UPD-GlcNAc transporter (Mnn2-2)</fullName>
    </submittedName>
</protein>
<keyword evidence="5 8" id="KW-1133">Transmembrane helix</keyword>
<dbReference type="PANTHER" id="PTHR10778:SF4">
    <property type="entry name" value="NUCLEOTIDE SUGAR TRANSPORTER SLC35B4"/>
    <property type="match status" value="1"/>
</dbReference>
<accession>A0A317UZB3</accession>
<proteinExistence type="predicted"/>
<feature type="transmembrane region" description="Helical" evidence="8">
    <location>
        <begin position="280"/>
        <end position="299"/>
    </location>
</feature>
<keyword evidence="10" id="KW-1185">Reference proteome</keyword>
<evidence type="ECO:0000313" key="9">
    <source>
        <dbReference type="EMBL" id="PWY65280.1"/>
    </source>
</evidence>
<name>A0A317UZB3_9EURO</name>
<feature type="transmembrane region" description="Helical" evidence="8">
    <location>
        <begin position="182"/>
        <end position="201"/>
    </location>
</feature>
<comment type="subcellular location">
    <subcellularLocation>
        <location evidence="1">Endomembrane system</location>
        <topology evidence="1">Multi-pass membrane protein</topology>
    </subcellularLocation>
</comment>
<feature type="transmembrane region" description="Helical" evidence="8">
    <location>
        <begin position="366"/>
        <end position="385"/>
    </location>
</feature>
<evidence type="ECO:0000256" key="5">
    <source>
        <dbReference type="ARBA" id="ARBA00022989"/>
    </source>
</evidence>
<gene>
    <name evidence="9" type="ORF">BO94DRAFT_339828</name>
</gene>
<evidence type="ECO:0000256" key="4">
    <source>
        <dbReference type="ARBA" id="ARBA00022692"/>
    </source>
</evidence>
<feature type="transmembrane region" description="Helical" evidence="8">
    <location>
        <begin position="435"/>
        <end position="453"/>
    </location>
</feature>